<dbReference type="Pfam" id="PF01546">
    <property type="entry name" value="Peptidase_M20"/>
    <property type="match status" value="1"/>
</dbReference>
<keyword evidence="4" id="KW-0479">Metal-binding</keyword>
<evidence type="ECO:0000256" key="2">
    <source>
        <dbReference type="ARBA" id="ARBA00001947"/>
    </source>
</evidence>
<proteinExistence type="inferred from homology"/>
<name>A0A917S5R7_9BACL</name>
<keyword evidence="7" id="KW-0170">Cobalt</keyword>
<evidence type="ECO:0000313" key="9">
    <source>
        <dbReference type="EMBL" id="GGL56982.1"/>
    </source>
</evidence>
<evidence type="ECO:0000259" key="8">
    <source>
        <dbReference type="Pfam" id="PF07687"/>
    </source>
</evidence>
<evidence type="ECO:0000256" key="5">
    <source>
        <dbReference type="ARBA" id="ARBA00022801"/>
    </source>
</evidence>
<dbReference type="InterPro" id="IPR036264">
    <property type="entry name" value="Bact_exopeptidase_dim_dom"/>
</dbReference>
<sequence length="431" mass="47551">MAELNVRKSILEQKEKFIDFLSLMIKTDTQVKGQGILGGNERFGQKIVKQKLLDLNFDVDEFDVEDDKIKKFPGANLGHQNENRPNVVGVLKGSGGGRSLILNGHIDTMPYGDPSQWTKDPFLGEVLGGEMFGLGATDMKASLSAMILAAEVIHNLGVRLKGDLIIQSVVDEEGGGNGTMACVERGYRADGAIVGEPTQLHLQTAHMGFLFHEIKVSGKSLHSSQLWEGINAIDKALKIYHELKELERQWLMTRRHPLLPGPTINLGVIEGGVAGSVVPNSCTMRFCLHYHPEKNEAKEVTRDRVENEVAEVVHLVSQSDPWLKINPPQISIYQEGFPFETSLDHPLVQKMKQTLNNVLDEAVIEGMPAGCDARTLSEFGQTPTIILGCGNPQHCHCVNETVPVSQFISLIEIYTNFILSWCGTEQNGRPV</sequence>
<dbReference type="NCBIfam" id="TIGR01910">
    <property type="entry name" value="DapE-ArgE"/>
    <property type="match status" value="1"/>
</dbReference>
<evidence type="ECO:0000256" key="6">
    <source>
        <dbReference type="ARBA" id="ARBA00022833"/>
    </source>
</evidence>
<keyword evidence="6" id="KW-0862">Zinc</keyword>
<accession>A0A917S5R7</accession>
<dbReference type="Gene3D" id="3.30.70.360">
    <property type="match status" value="1"/>
</dbReference>
<evidence type="ECO:0000256" key="1">
    <source>
        <dbReference type="ARBA" id="ARBA00001941"/>
    </source>
</evidence>
<dbReference type="InterPro" id="IPR050072">
    <property type="entry name" value="Peptidase_M20A"/>
</dbReference>
<dbReference type="Pfam" id="PF07687">
    <property type="entry name" value="M20_dimer"/>
    <property type="match status" value="1"/>
</dbReference>
<gene>
    <name evidence="9" type="primary">argE</name>
    <name evidence="9" type="ORF">GCM10007968_21220</name>
</gene>
<evidence type="ECO:0000256" key="4">
    <source>
        <dbReference type="ARBA" id="ARBA00022723"/>
    </source>
</evidence>
<dbReference type="RefSeq" id="WP_188803136.1">
    <property type="nucleotide sequence ID" value="NZ_BMOK01000008.1"/>
</dbReference>
<reference evidence="9" key="2">
    <citation type="submission" date="2020-09" db="EMBL/GenBank/DDBJ databases">
        <authorList>
            <person name="Sun Q."/>
            <person name="Ohkuma M."/>
        </authorList>
    </citation>
    <scope>NUCLEOTIDE SEQUENCE</scope>
    <source>
        <strain evidence="9">JCM 15325</strain>
    </source>
</reference>
<organism evidence="9 10">
    <name type="scientific">Sporolactobacillus putidus</name>
    <dbReference type="NCBI Taxonomy" id="492735"/>
    <lineage>
        <taxon>Bacteria</taxon>
        <taxon>Bacillati</taxon>
        <taxon>Bacillota</taxon>
        <taxon>Bacilli</taxon>
        <taxon>Bacillales</taxon>
        <taxon>Sporolactobacillaceae</taxon>
        <taxon>Sporolactobacillus</taxon>
    </lineage>
</organism>
<protein>
    <submittedName>
        <fullName evidence="9">Acetylornithine deacetylase</fullName>
    </submittedName>
</protein>
<comment type="similarity">
    <text evidence="3">Belongs to the peptidase M20A family.</text>
</comment>
<dbReference type="SUPFAM" id="SSF55031">
    <property type="entry name" value="Bacterial exopeptidase dimerisation domain"/>
    <property type="match status" value="1"/>
</dbReference>
<dbReference type="GO" id="GO:0016787">
    <property type="term" value="F:hydrolase activity"/>
    <property type="evidence" value="ECO:0007669"/>
    <property type="project" value="UniProtKB-KW"/>
</dbReference>
<dbReference type="InterPro" id="IPR010182">
    <property type="entry name" value="ArgE/DapE"/>
</dbReference>
<dbReference type="GO" id="GO:0046872">
    <property type="term" value="F:metal ion binding"/>
    <property type="evidence" value="ECO:0007669"/>
    <property type="project" value="UniProtKB-KW"/>
</dbReference>
<dbReference type="Gene3D" id="3.40.630.10">
    <property type="entry name" value="Zn peptidases"/>
    <property type="match status" value="1"/>
</dbReference>
<dbReference type="AlphaFoldDB" id="A0A917S5R7"/>
<dbReference type="EMBL" id="BMOK01000008">
    <property type="protein sequence ID" value="GGL56982.1"/>
    <property type="molecule type" value="Genomic_DNA"/>
</dbReference>
<evidence type="ECO:0000313" key="10">
    <source>
        <dbReference type="Proteomes" id="UP000654670"/>
    </source>
</evidence>
<keyword evidence="10" id="KW-1185">Reference proteome</keyword>
<dbReference type="SUPFAM" id="SSF53187">
    <property type="entry name" value="Zn-dependent exopeptidases"/>
    <property type="match status" value="1"/>
</dbReference>
<comment type="caution">
    <text evidence="9">The sequence shown here is derived from an EMBL/GenBank/DDBJ whole genome shotgun (WGS) entry which is preliminary data.</text>
</comment>
<dbReference type="InterPro" id="IPR011650">
    <property type="entry name" value="Peptidase_M20_dimer"/>
</dbReference>
<comment type="cofactor">
    <cofactor evidence="2">
        <name>Zn(2+)</name>
        <dbReference type="ChEBI" id="CHEBI:29105"/>
    </cofactor>
</comment>
<dbReference type="Proteomes" id="UP000654670">
    <property type="component" value="Unassembled WGS sequence"/>
</dbReference>
<evidence type="ECO:0000256" key="7">
    <source>
        <dbReference type="ARBA" id="ARBA00023285"/>
    </source>
</evidence>
<evidence type="ECO:0000256" key="3">
    <source>
        <dbReference type="ARBA" id="ARBA00006247"/>
    </source>
</evidence>
<comment type="cofactor">
    <cofactor evidence="1">
        <name>Co(2+)</name>
        <dbReference type="ChEBI" id="CHEBI:48828"/>
    </cofactor>
</comment>
<dbReference type="InterPro" id="IPR002933">
    <property type="entry name" value="Peptidase_M20"/>
</dbReference>
<dbReference type="PANTHER" id="PTHR43808:SF25">
    <property type="entry name" value="PEPTIDASE M20 DIMERISATION DOMAIN-CONTAINING PROTEIN"/>
    <property type="match status" value="1"/>
</dbReference>
<dbReference type="PANTHER" id="PTHR43808">
    <property type="entry name" value="ACETYLORNITHINE DEACETYLASE"/>
    <property type="match status" value="1"/>
</dbReference>
<keyword evidence="5" id="KW-0378">Hydrolase</keyword>
<feature type="domain" description="Peptidase M20 dimerisation" evidence="8">
    <location>
        <begin position="205"/>
        <end position="310"/>
    </location>
</feature>
<reference evidence="9" key="1">
    <citation type="journal article" date="2014" name="Int. J. Syst. Evol. Microbiol.">
        <title>Complete genome sequence of Corynebacterium casei LMG S-19264T (=DSM 44701T), isolated from a smear-ripened cheese.</title>
        <authorList>
            <consortium name="US DOE Joint Genome Institute (JGI-PGF)"/>
            <person name="Walter F."/>
            <person name="Albersmeier A."/>
            <person name="Kalinowski J."/>
            <person name="Ruckert C."/>
        </authorList>
    </citation>
    <scope>NUCLEOTIDE SEQUENCE</scope>
    <source>
        <strain evidence="9">JCM 15325</strain>
    </source>
</reference>